<evidence type="ECO:0000313" key="1">
    <source>
        <dbReference type="EMBL" id="KAJ1089173.1"/>
    </source>
</evidence>
<evidence type="ECO:0000313" key="2">
    <source>
        <dbReference type="Proteomes" id="UP001066276"/>
    </source>
</evidence>
<name>A0AAV7LJZ4_PLEWA</name>
<gene>
    <name evidence="1" type="ORF">NDU88_002324</name>
</gene>
<keyword evidence="2" id="KW-1185">Reference proteome</keyword>
<dbReference type="AlphaFoldDB" id="A0AAV7LJZ4"/>
<dbReference type="EMBL" id="JANPWB010000015">
    <property type="protein sequence ID" value="KAJ1089173.1"/>
    <property type="molecule type" value="Genomic_DNA"/>
</dbReference>
<proteinExistence type="predicted"/>
<organism evidence="1 2">
    <name type="scientific">Pleurodeles waltl</name>
    <name type="common">Iberian ribbed newt</name>
    <dbReference type="NCBI Taxonomy" id="8319"/>
    <lineage>
        <taxon>Eukaryota</taxon>
        <taxon>Metazoa</taxon>
        <taxon>Chordata</taxon>
        <taxon>Craniata</taxon>
        <taxon>Vertebrata</taxon>
        <taxon>Euteleostomi</taxon>
        <taxon>Amphibia</taxon>
        <taxon>Batrachia</taxon>
        <taxon>Caudata</taxon>
        <taxon>Salamandroidea</taxon>
        <taxon>Salamandridae</taxon>
        <taxon>Pleurodelinae</taxon>
        <taxon>Pleurodeles</taxon>
    </lineage>
</organism>
<reference evidence="1" key="1">
    <citation type="journal article" date="2022" name="bioRxiv">
        <title>Sequencing and chromosome-scale assembly of the giantPleurodeles waltlgenome.</title>
        <authorList>
            <person name="Brown T."/>
            <person name="Elewa A."/>
            <person name="Iarovenko S."/>
            <person name="Subramanian E."/>
            <person name="Araus A.J."/>
            <person name="Petzold A."/>
            <person name="Susuki M."/>
            <person name="Suzuki K.-i.T."/>
            <person name="Hayashi T."/>
            <person name="Toyoda A."/>
            <person name="Oliveira C."/>
            <person name="Osipova E."/>
            <person name="Leigh N.D."/>
            <person name="Simon A."/>
            <person name="Yun M.H."/>
        </authorList>
    </citation>
    <scope>NUCLEOTIDE SEQUENCE</scope>
    <source>
        <strain evidence="1">20211129_DDA</strain>
        <tissue evidence="1">Liver</tissue>
    </source>
</reference>
<accession>A0AAV7LJZ4</accession>
<sequence length="68" mass="7092">MWVVALLRATTPQIGDKGVRTLTPGCTPRGRMLDAVLARPETAGKKGDPTRKAAAAQNAVLVPAIITV</sequence>
<protein>
    <submittedName>
        <fullName evidence="1">Uncharacterized protein</fullName>
    </submittedName>
</protein>
<dbReference type="Proteomes" id="UP001066276">
    <property type="component" value="Chromosome 11"/>
</dbReference>
<comment type="caution">
    <text evidence="1">The sequence shown here is derived from an EMBL/GenBank/DDBJ whole genome shotgun (WGS) entry which is preliminary data.</text>
</comment>